<keyword evidence="2" id="KW-1185">Reference proteome</keyword>
<protein>
    <submittedName>
        <fullName evidence="1">Uncharacterized protein</fullName>
    </submittedName>
</protein>
<reference evidence="1 2" key="1">
    <citation type="submission" date="2018-11" db="EMBL/GenBank/DDBJ databases">
        <authorList>
            <consortium name="Pathogen Informatics"/>
        </authorList>
    </citation>
    <scope>NUCLEOTIDE SEQUENCE [LARGE SCALE GENOMIC DNA]</scope>
    <source>
        <strain>Denwood</strain>
        <strain evidence="2">Zambia</strain>
    </source>
</reference>
<evidence type="ECO:0000313" key="2">
    <source>
        <dbReference type="Proteomes" id="UP000269396"/>
    </source>
</evidence>
<dbReference type="Proteomes" id="UP000269396">
    <property type="component" value="Unassembled WGS sequence"/>
</dbReference>
<dbReference type="EMBL" id="UZAL01044046">
    <property type="protein sequence ID" value="VDP82038.1"/>
    <property type="molecule type" value="Genomic_DNA"/>
</dbReference>
<accession>A0A183Q0Z7</accession>
<gene>
    <name evidence="1" type="ORF">SMTD_LOCUS20283</name>
</gene>
<evidence type="ECO:0000313" key="1">
    <source>
        <dbReference type="EMBL" id="VDP82038.1"/>
    </source>
</evidence>
<name>A0A183Q0Z7_9TREM</name>
<proteinExistence type="predicted"/>
<sequence>MESLLLFLLYLRPVIQQKTLLQPLYLNFRRLVSSIYLPAHPKLYNTIVESVRIDLGNFLKEYEWCYGSENLIYNVHLLQHLPDDVRTHGPLDSFSAYPFESYMRQIKKPVRSGHAVAKQAAQRCVEIMSFRDRLRVSCFINTTLIATKKVSTKQVIIFKNSKITSFKPDNVVVVKRHSGLVTDIGEDGLLKFRSFADPRIYFEDPFLFADIGIFMCSVVSHERTWVSVKDIDCKCIAINFINYLVIVRLLHTFV</sequence>
<dbReference type="AlphaFoldDB" id="A0A183Q0Z7"/>
<dbReference type="PANTHER" id="PTHR46579:SF1">
    <property type="entry name" value="F5_8 TYPE C DOMAIN-CONTAINING PROTEIN"/>
    <property type="match status" value="1"/>
</dbReference>
<dbReference type="STRING" id="31246.A0A183Q0Z7"/>
<organism evidence="1 2">
    <name type="scientific">Schistosoma mattheei</name>
    <dbReference type="NCBI Taxonomy" id="31246"/>
    <lineage>
        <taxon>Eukaryota</taxon>
        <taxon>Metazoa</taxon>
        <taxon>Spiralia</taxon>
        <taxon>Lophotrochozoa</taxon>
        <taxon>Platyhelminthes</taxon>
        <taxon>Trematoda</taxon>
        <taxon>Digenea</taxon>
        <taxon>Strigeidida</taxon>
        <taxon>Schistosomatoidea</taxon>
        <taxon>Schistosomatidae</taxon>
        <taxon>Schistosoma</taxon>
    </lineage>
</organism>
<dbReference type="PANTHER" id="PTHR46579">
    <property type="entry name" value="F5/8 TYPE C DOMAIN-CONTAINING PROTEIN-RELATED"/>
    <property type="match status" value="1"/>
</dbReference>